<dbReference type="RefSeq" id="WP_194856272.1">
    <property type="nucleotide sequence ID" value="NZ_ARXR01000018.1"/>
</dbReference>
<comment type="catalytic activity">
    <reaction evidence="9 10">
        <text>tRNA(His) + L-histidine + ATP = L-histidyl-tRNA(His) + AMP + diphosphate + H(+)</text>
        <dbReference type="Rhea" id="RHEA:17313"/>
        <dbReference type="Rhea" id="RHEA-COMP:9665"/>
        <dbReference type="Rhea" id="RHEA-COMP:9689"/>
        <dbReference type="ChEBI" id="CHEBI:15378"/>
        <dbReference type="ChEBI" id="CHEBI:30616"/>
        <dbReference type="ChEBI" id="CHEBI:33019"/>
        <dbReference type="ChEBI" id="CHEBI:57595"/>
        <dbReference type="ChEBI" id="CHEBI:78442"/>
        <dbReference type="ChEBI" id="CHEBI:78527"/>
        <dbReference type="ChEBI" id="CHEBI:456215"/>
        <dbReference type="EC" id="6.1.1.21"/>
    </reaction>
</comment>
<dbReference type="InterPro" id="IPR045864">
    <property type="entry name" value="aa-tRNA-synth_II/BPL/LPL"/>
</dbReference>
<dbReference type="CDD" id="cd00773">
    <property type="entry name" value="HisRS-like_core"/>
    <property type="match status" value="1"/>
</dbReference>
<evidence type="ECO:0000313" key="12">
    <source>
        <dbReference type="EMBL" id="MBF5053607.1"/>
    </source>
</evidence>
<keyword evidence="6 10" id="KW-0067">ATP-binding</keyword>
<dbReference type="Proteomes" id="UP000644441">
    <property type="component" value="Unassembled WGS sequence"/>
</dbReference>
<comment type="subunit">
    <text evidence="2 10">Homodimer.</text>
</comment>
<dbReference type="InterPro" id="IPR033656">
    <property type="entry name" value="HisRS_anticodon"/>
</dbReference>
<dbReference type="HAMAP" id="MF_00127">
    <property type="entry name" value="His_tRNA_synth"/>
    <property type="match status" value="1"/>
</dbReference>
<feature type="domain" description="Aminoacyl-transfer RNA synthetases class-II family profile" evidence="11">
    <location>
        <begin position="1"/>
        <end position="324"/>
    </location>
</feature>
<evidence type="ECO:0000256" key="6">
    <source>
        <dbReference type="ARBA" id="ARBA00022840"/>
    </source>
</evidence>
<name>A0ABS0AHJ7_9GAMM</name>
<dbReference type="InterPro" id="IPR006195">
    <property type="entry name" value="aa-tRNA-synth_II"/>
</dbReference>
<evidence type="ECO:0000256" key="9">
    <source>
        <dbReference type="ARBA" id="ARBA00047639"/>
    </source>
</evidence>
<keyword evidence="3 10" id="KW-0963">Cytoplasm</keyword>
<dbReference type="SUPFAM" id="SSF52954">
    <property type="entry name" value="Class II aaRS ABD-related"/>
    <property type="match status" value="1"/>
</dbReference>
<reference evidence="12 13" key="1">
    <citation type="submission" date="2012-09" db="EMBL/GenBank/DDBJ databases">
        <title>Genome Sequence of alkane-degrading Bacterium Alcanivorax venustensis ISO4.</title>
        <authorList>
            <person name="Lai Q."/>
            <person name="Shao Z."/>
        </authorList>
    </citation>
    <scope>NUCLEOTIDE SEQUENCE [LARGE SCALE GENOMIC DNA]</scope>
    <source>
        <strain evidence="12 13">ISO4</strain>
    </source>
</reference>
<dbReference type="Pfam" id="PF13393">
    <property type="entry name" value="tRNA-synt_His"/>
    <property type="match status" value="1"/>
</dbReference>
<evidence type="ECO:0000256" key="3">
    <source>
        <dbReference type="ARBA" id="ARBA00022490"/>
    </source>
</evidence>
<evidence type="ECO:0000256" key="5">
    <source>
        <dbReference type="ARBA" id="ARBA00022741"/>
    </source>
</evidence>
<evidence type="ECO:0000259" key="11">
    <source>
        <dbReference type="PROSITE" id="PS50862"/>
    </source>
</evidence>
<comment type="similarity">
    <text evidence="1 10">Belongs to the class-II aminoacyl-tRNA synthetase family.</text>
</comment>
<dbReference type="PROSITE" id="PS50862">
    <property type="entry name" value="AA_TRNA_LIGASE_II"/>
    <property type="match status" value="1"/>
</dbReference>
<organism evidence="12 13">
    <name type="scientific">Alloalcanivorax venustensis ISO4</name>
    <dbReference type="NCBI Taxonomy" id="1177184"/>
    <lineage>
        <taxon>Bacteria</taxon>
        <taxon>Pseudomonadati</taxon>
        <taxon>Pseudomonadota</taxon>
        <taxon>Gammaproteobacteria</taxon>
        <taxon>Oceanospirillales</taxon>
        <taxon>Alcanivoracaceae</taxon>
        <taxon>Alloalcanivorax</taxon>
    </lineage>
</organism>
<dbReference type="PANTHER" id="PTHR43707">
    <property type="entry name" value="HISTIDYL-TRNA SYNTHETASE"/>
    <property type="match status" value="1"/>
</dbReference>
<keyword evidence="7 10" id="KW-0648">Protein biosynthesis</keyword>
<dbReference type="PANTHER" id="PTHR43707:SF1">
    <property type="entry name" value="HISTIDINE--TRNA LIGASE, MITOCHONDRIAL-RELATED"/>
    <property type="match status" value="1"/>
</dbReference>
<sequence length="426" mass="47391">MSNKITSIRGMNDVLPEQTPLWQWLEKRARAVLAAYGYQEIRLPIVERTELFARGIGEVTDIVEKEMYTFADRNDDSLTLRPEGTAGCVRAAEQHGLLYNQTQRLWYTGPMFRYERPQAGRSRQFHQIGVETFGIATPDIDAEVILLTARLWKELGLSDQVTLELNTLGDNDDRARYREALVAFLREHRDRLDEDSQNRLERNPLRVLDSKDPGTREVLETAPRLADHLGDQARAHFDGLRALLDAAGVPYVINPNLVRGLDYYGRTVFEWTTTALGAQGTVCAGGRYDGLVQQLGGKPTPAVGFGMGLERLVLLLEQTRPELPAPVAIYITAMGDVQTQALVLAEKLRDALPGVGIQCHCGGGGFKSQMKKADRSGARFALILGEDEVAAKQVAVKPLRDQSEQQQLSEDEVAQWLAARLAPKSE</sequence>
<dbReference type="InterPro" id="IPR004154">
    <property type="entry name" value="Anticodon-bd"/>
</dbReference>
<dbReference type="EC" id="6.1.1.21" evidence="10"/>
<dbReference type="NCBIfam" id="TIGR00442">
    <property type="entry name" value="hisS"/>
    <property type="match status" value="1"/>
</dbReference>
<dbReference type="Gene3D" id="3.40.50.800">
    <property type="entry name" value="Anticodon-binding domain"/>
    <property type="match status" value="1"/>
</dbReference>
<evidence type="ECO:0000256" key="7">
    <source>
        <dbReference type="ARBA" id="ARBA00022917"/>
    </source>
</evidence>
<dbReference type="CDD" id="cd00859">
    <property type="entry name" value="HisRS_anticodon"/>
    <property type="match status" value="1"/>
</dbReference>
<evidence type="ECO:0000256" key="4">
    <source>
        <dbReference type="ARBA" id="ARBA00022598"/>
    </source>
</evidence>
<dbReference type="InterPro" id="IPR004516">
    <property type="entry name" value="HisRS/HisZ"/>
</dbReference>
<dbReference type="SUPFAM" id="SSF55681">
    <property type="entry name" value="Class II aaRS and biotin synthetases"/>
    <property type="match status" value="1"/>
</dbReference>
<dbReference type="InterPro" id="IPR015807">
    <property type="entry name" value="His-tRNA-ligase"/>
</dbReference>
<keyword evidence="5 10" id="KW-0547">Nucleotide-binding</keyword>
<gene>
    <name evidence="10" type="primary">hisS</name>
    <name evidence="12" type="ORF">ISO4_02209</name>
</gene>
<dbReference type="EMBL" id="ARXR01000018">
    <property type="protein sequence ID" value="MBF5053607.1"/>
    <property type="molecule type" value="Genomic_DNA"/>
</dbReference>
<dbReference type="PIRSF" id="PIRSF001549">
    <property type="entry name" value="His-tRNA_synth"/>
    <property type="match status" value="1"/>
</dbReference>
<keyword evidence="8 10" id="KW-0030">Aminoacyl-tRNA synthetase</keyword>
<comment type="caution">
    <text evidence="12">The sequence shown here is derived from an EMBL/GenBank/DDBJ whole genome shotgun (WGS) entry which is preliminary data.</text>
</comment>
<evidence type="ECO:0000313" key="13">
    <source>
        <dbReference type="Proteomes" id="UP000644441"/>
    </source>
</evidence>
<evidence type="ECO:0000256" key="8">
    <source>
        <dbReference type="ARBA" id="ARBA00023146"/>
    </source>
</evidence>
<proteinExistence type="inferred from homology"/>
<evidence type="ECO:0000256" key="10">
    <source>
        <dbReference type="HAMAP-Rule" id="MF_00127"/>
    </source>
</evidence>
<accession>A0ABS0AHJ7</accession>
<keyword evidence="13" id="KW-1185">Reference proteome</keyword>
<dbReference type="Gene3D" id="3.30.930.10">
    <property type="entry name" value="Bira Bifunctional Protein, Domain 2"/>
    <property type="match status" value="1"/>
</dbReference>
<evidence type="ECO:0000256" key="2">
    <source>
        <dbReference type="ARBA" id="ARBA00011738"/>
    </source>
</evidence>
<protein>
    <recommendedName>
        <fullName evidence="10">Histidine--tRNA ligase</fullName>
        <ecNumber evidence="10">6.1.1.21</ecNumber>
    </recommendedName>
    <alternativeName>
        <fullName evidence="10">Histidyl-tRNA synthetase</fullName>
        <shortName evidence="10">HisRS</shortName>
    </alternativeName>
</protein>
<keyword evidence="4 10" id="KW-0436">Ligase</keyword>
<dbReference type="InterPro" id="IPR036621">
    <property type="entry name" value="Anticodon-bd_dom_sf"/>
</dbReference>
<dbReference type="Pfam" id="PF03129">
    <property type="entry name" value="HGTP_anticodon"/>
    <property type="match status" value="1"/>
</dbReference>
<comment type="subcellular location">
    <subcellularLocation>
        <location evidence="10">Cytoplasm</location>
    </subcellularLocation>
</comment>
<evidence type="ECO:0000256" key="1">
    <source>
        <dbReference type="ARBA" id="ARBA00008226"/>
    </source>
</evidence>
<dbReference type="InterPro" id="IPR041715">
    <property type="entry name" value="HisRS-like_core"/>
</dbReference>